<dbReference type="PANTHER" id="PTHR42940:SF8">
    <property type="entry name" value="VACUOLAR PROTEIN SORTING-ASSOCIATED PROTEIN 11"/>
    <property type="match status" value="1"/>
</dbReference>
<dbReference type="Proteomes" id="UP001160301">
    <property type="component" value="Unassembled WGS sequence"/>
</dbReference>
<dbReference type="Gene3D" id="3.90.180.10">
    <property type="entry name" value="Medium-chain alcohol dehydrogenases, catalytic domain"/>
    <property type="match status" value="1"/>
</dbReference>
<dbReference type="CDD" id="cd08298">
    <property type="entry name" value="CAD2"/>
    <property type="match status" value="1"/>
</dbReference>
<evidence type="ECO:0000256" key="1">
    <source>
        <dbReference type="ARBA" id="ARBA00001947"/>
    </source>
</evidence>
<dbReference type="EMBL" id="JARZHI010000019">
    <property type="protein sequence ID" value="MDI1432268.1"/>
    <property type="molecule type" value="Genomic_DNA"/>
</dbReference>
<comment type="similarity">
    <text evidence="2">Belongs to the zinc-containing alcohol dehydrogenase family.</text>
</comment>
<dbReference type="NCBIfam" id="TIGR02822">
    <property type="entry name" value="adh_fam_2"/>
    <property type="match status" value="1"/>
</dbReference>
<protein>
    <recommendedName>
        <fullName evidence="3">alcohol dehydrogenase</fullName>
        <ecNumber evidence="3">1.1.1.1</ecNumber>
    </recommendedName>
</protein>
<evidence type="ECO:0000313" key="9">
    <source>
        <dbReference type="Proteomes" id="UP001160301"/>
    </source>
</evidence>
<comment type="cofactor">
    <cofactor evidence="1">
        <name>Zn(2+)</name>
        <dbReference type="ChEBI" id="CHEBI:29105"/>
    </cofactor>
</comment>
<keyword evidence="6" id="KW-0560">Oxidoreductase</keyword>
<dbReference type="InterPro" id="IPR020843">
    <property type="entry name" value="ER"/>
</dbReference>
<feature type="domain" description="Enoyl reductase (ER)" evidence="7">
    <location>
        <begin position="11"/>
        <end position="328"/>
    </location>
</feature>
<evidence type="ECO:0000259" key="7">
    <source>
        <dbReference type="SMART" id="SM00829"/>
    </source>
</evidence>
<sequence length="340" mass="36265">MRALVLTEPCRPLVLLERPDPTPGPGQVLLDVRACAVCRTDLHIVDGELPDPKLPLVPGHQIVGEVRAEVPRPGHAPRFARGARVGVPWLGFTCGTCVYCRAGRENLCDAARFTGYQIDGGFASRVVADARYCFPLPEGVPDLQAAPLLCAGLIGYRTLRMAGDAERIGIYGFGAAAHLVVQVARYQGRRVFGFVRAGDEKGKAFAMEMGAEWAGASNEPPPVELDAALIFAPAGELVPAALRAVRKGGTVVCGGIHMSDIPSFPYSILWGERVLRSVANLTRQDGEAFLALAPRVPLRTEVNVYPLEEGAAALEDLRAGRFSGAAVLVVANDEIPVDRA</sequence>
<evidence type="ECO:0000256" key="5">
    <source>
        <dbReference type="ARBA" id="ARBA00022833"/>
    </source>
</evidence>
<evidence type="ECO:0000256" key="6">
    <source>
        <dbReference type="ARBA" id="ARBA00023002"/>
    </source>
</evidence>
<keyword evidence="9" id="KW-1185">Reference proteome</keyword>
<organism evidence="8 9">
    <name type="scientific">Polyangium sorediatum</name>
    <dbReference type="NCBI Taxonomy" id="889274"/>
    <lineage>
        <taxon>Bacteria</taxon>
        <taxon>Pseudomonadati</taxon>
        <taxon>Myxococcota</taxon>
        <taxon>Polyangia</taxon>
        <taxon>Polyangiales</taxon>
        <taxon>Polyangiaceae</taxon>
        <taxon>Polyangium</taxon>
    </lineage>
</organism>
<dbReference type="InterPro" id="IPR036291">
    <property type="entry name" value="NAD(P)-bd_dom_sf"/>
</dbReference>
<dbReference type="Pfam" id="PF08240">
    <property type="entry name" value="ADH_N"/>
    <property type="match status" value="1"/>
</dbReference>
<keyword evidence="5" id="KW-0862">Zinc</keyword>
<keyword evidence="4" id="KW-0479">Metal-binding</keyword>
<dbReference type="SUPFAM" id="SSF51735">
    <property type="entry name" value="NAD(P)-binding Rossmann-fold domains"/>
    <property type="match status" value="1"/>
</dbReference>
<proteinExistence type="inferred from homology"/>
<dbReference type="SMART" id="SM00829">
    <property type="entry name" value="PKS_ER"/>
    <property type="match status" value="1"/>
</dbReference>
<dbReference type="InterPro" id="IPR013154">
    <property type="entry name" value="ADH-like_N"/>
</dbReference>
<gene>
    <name evidence="8" type="ORF">QHF89_22420</name>
</gene>
<evidence type="ECO:0000256" key="4">
    <source>
        <dbReference type="ARBA" id="ARBA00022723"/>
    </source>
</evidence>
<dbReference type="InterPro" id="IPR011032">
    <property type="entry name" value="GroES-like_sf"/>
</dbReference>
<comment type="caution">
    <text evidence="8">The sequence shown here is derived from an EMBL/GenBank/DDBJ whole genome shotgun (WGS) entry which is preliminary data.</text>
</comment>
<name>A0ABT6NVD8_9BACT</name>
<dbReference type="InterPro" id="IPR014187">
    <property type="entry name" value="ADH_Zn_typ-2"/>
</dbReference>
<dbReference type="SUPFAM" id="SSF50129">
    <property type="entry name" value="GroES-like"/>
    <property type="match status" value="1"/>
</dbReference>
<evidence type="ECO:0000256" key="2">
    <source>
        <dbReference type="ARBA" id="ARBA00008072"/>
    </source>
</evidence>
<accession>A0ABT6NVD8</accession>
<dbReference type="PANTHER" id="PTHR42940">
    <property type="entry name" value="ALCOHOL DEHYDROGENASE 1-RELATED"/>
    <property type="match status" value="1"/>
</dbReference>
<dbReference type="EC" id="1.1.1.1" evidence="3"/>
<dbReference type="RefSeq" id="WP_136968042.1">
    <property type="nucleotide sequence ID" value="NZ_JARZHI010000019.1"/>
</dbReference>
<evidence type="ECO:0000313" key="8">
    <source>
        <dbReference type="EMBL" id="MDI1432268.1"/>
    </source>
</evidence>
<dbReference type="Gene3D" id="3.40.50.720">
    <property type="entry name" value="NAD(P)-binding Rossmann-like Domain"/>
    <property type="match status" value="1"/>
</dbReference>
<reference evidence="8 9" key="1">
    <citation type="submission" date="2023-04" db="EMBL/GenBank/DDBJ databases">
        <title>The genome sequence of Polyangium sorediatum DSM14670.</title>
        <authorList>
            <person name="Zhang X."/>
        </authorList>
    </citation>
    <scope>NUCLEOTIDE SEQUENCE [LARGE SCALE GENOMIC DNA]</scope>
    <source>
        <strain evidence="8 9">DSM 14670</strain>
    </source>
</reference>
<evidence type="ECO:0000256" key="3">
    <source>
        <dbReference type="ARBA" id="ARBA00013190"/>
    </source>
</evidence>